<feature type="region of interest" description="Disordered" evidence="1">
    <location>
        <begin position="1"/>
        <end position="44"/>
    </location>
</feature>
<evidence type="ECO:0000313" key="2">
    <source>
        <dbReference type="EMBL" id="KAF5767866.1"/>
    </source>
</evidence>
<feature type="compositionally biased region" description="Acidic residues" evidence="1">
    <location>
        <begin position="32"/>
        <end position="44"/>
    </location>
</feature>
<feature type="compositionally biased region" description="Basic residues" evidence="1">
    <location>
        <begin position="1"/>
        <end position="12"/>
    </location>
</feature>
<reference evidence="2" key="2">
    <citation type="submission" date="2020-06" db="EMBL/GenBank/DDBJ databases">
        <title>Helianthus annuus Genome sequencing and assembly Release 2.</title>
        <authorList>
            <person name="Gouzy J."/>
            <person name="Langlade N."/>
            <person name="Munos S."/>
        </authorList>
    </citation>
    <scope>NUCLEOTIDE SEQUENCE</scope>
    <source>
        <tissue evidence="2">Leaves</tissue>
    </source>
</reference>
<evidence type="ECO:0000256" key="1">
    <source>
        <dbReference type="SAM" id="MobiDB-lite"/>
    </source>
</evidence>
<accession>A0A9K3E6M3</accession>
<dbReference type="EMBL" id="MNCJ02000329">
    <property type="protein sequence ID" value="KAF5767866.1"/>
    <property type="molecule type" value="Genomic_DNA"/>
</dbReference>
<comment type="caution">
    <text evidence="2">The sequence shown here is derived from an EMBL/GenBank/DDBJ whole genome shotgun (WGS) entry which is preliminary data.</text>
</comment>
<gene>
    <name evidence="2" type="ORF">HanXRQr2_Chr14g0629711</name>
</gene>
<organism evidence="2 3">
    <name type="scientific">Helianthus annuus</name>
    <name type="common">Common sunflower</name>
    <dbReference type="NCBI Taxonomy" id="4232"/>
    <lineage>
        <taxon>Eukaryota</taxon>
        <taxon>Viridiplantae</taxon>
        <taxon>Streptophyta</taxon>
        <taxon>Embryophyta</taxon>
        <taxon>Tracheophyta</taxon>
        <taxon>Spermatophyta</taxon>
        <taxon>Magnoliopsida</taxon>
        <taxon>eudicotyledons</taxon>
        <taxon>Gunneridae</taxon>
        <taxon>Pentapetalae</taxon>
        <taxon>asterids</taxon>
        <taxon>campanulids</taxon>
        <taxon>Asterales</taxon>
        <taxon>Asteraceae</taxon>
        <taxon>Asteroideae</taxon>
        <taxon>Heliantheae alliance</taxon>
        <taxon>Heliantheae</taxon>
        <taxon>Helianthus</taxon>
    </lineage>
</organism>
<dbReference type="Proteomes" id="UP000215914">
    <property type="component" value="Unassembled WGS sequence"/>
</dbReference>
<keyword evidence="3" id="KW-1185">Reference proteome</keyword>
<protein>
    <submittedName>
        <fullName evidence="2">Uncharacterized protein</fullName>
    </submittedName>
</protein>
<sequence>MRRNAKSNKLLKGKPISTELRNEDATLRQEIDLEDERTADEDQP</sequence>
<proteinExistence type="predicted"/>
<name>A0A9K3E6M3_HELAN</name>
<reference evidence="2" key="1">
    <citation type="journal article" date="2017" name="Nature">
        <title>The sunflower genome provides insights into oil metabolism, flowering and Asterid evolution.</title>
        <authorList>
            <person name="Badouin H."/>
            <person name="Gouzy J."/>
            <person name="Grassa C.J."/>
            <person name="Murat F."/>
            <person name="Staton S.E."/>
            <person name="Cottret L."/>
            <person name="Lelandais-Briere C."/>
            <person name="Owens G.L."/>
            <person name="Carrere S."/>
            <person name="Mayjonade B."/>
            <person name="Legrand L."/>
            <person name="Gill N."/>
            <person name="Kane N.C."/>
            <person name="Bowers J.E."/>
            <person name="Hubner S."/>
            <person name="Bellec A."/>
            <person name="Berard A."/>
            <person name="Berges H."/>
            <person name="Blanchet N."/>
            <person name="Boniface M.C."/>
            <person name="Brunel D."/>
            <person name="Catrice O."/>
            <person name="Chaidir N."/>
            <person name="Claudel C."/>
            <person name="Donnadieu C."/>
            <person name="Faraut T."/>
            <person name="Fievet G."/>
            <person name="Helmstetter N."/>
            <person name="King M."/>
            <person name="Knapp S.J."/>
            <person name="Lai Z."/>
            <person name="Le Paslier M.C."/>
            <person name="Lippi Y."/>
            <person name="Lorenzon L."/>
            <person name="Mandel J.R."/>
            <person name="Marage G."/>
            <person name="Marchand G."/>
            <person name="Marquand E."/>
            <person name="Bret-Mestries E."/>
            <person name="Morien E."/>
            <person name="Nambeesan S."/>
            <person name="Nguyen T."/>
            <person name="Pegot-Espagnet P."/>
            <person name="Pouilly N."/>
            <person name="Raftis F."/>
            <person name="Sallet E."/>
            <person name="Schiex T."/>
            <person name="Thomas J."/>
            <person name="Vandecasteele C."/>
            <person name="Vares D."/>
            <person name="Vear F."/>
            <person name="Vautrin S."/>
            <person name="Crespi M."/>
            <person name="Mangin B."/>
            <person name="Burke J.M."/>
            <person name="Salse J."/>
            <person name="Munos S."/>
            <person name="Vincourt P."/>
            <person name="Rieseberg L.H."/>
            <person name="Langlade N.B."/>
        </authorList>
    </citation>
    <scope>NUCLEOTIDE SEQUENCE</scope>
    <source>
        <tissue evidence="2">Leaves</tissue>
    </source>
</reference>
<feature type="compositionally biased region" description="Basic and acidic residues" evidence="1">
    <location>
        <begin position="20"/>
        <end position="31"/>
    </location>
</feature>
<evidence type="ECO:0000313" key="3">
    <source>
        <dbReference type="Proteomes" id="UP000215914"/>
    </source>
</evidence>
<dbReference type="AlphaFoldDB" id="A0A9K3E6M3"/>
<dbReference type="Gramene" id="mRNA:HanXRQr2_Chr14g0629711">
    <property type="protein sequence ID" value="mRNA:HanXRQr2_Chr14g0629711"/>
    <property type="gene ID" value="HanXRQr2_Chr14g0629711"/>
</dbReference>